<dbReference type="Pfam" id="PF04232">
    <property type="entry name" value="SpoVS"/>
    <property type="match status" value="1"/>
</dbReference>
<dbReference type="PANTHER" id="PTHR35331">
    <property type="entry name" value="STAGE V SPORULATION PROTEIN S"/>
    <property type="match status" value="1"/>
</dbReference>
<feature type="non-terminal residue" evidence="1">
    <location>
        <position position="229"/>
    </location>
</feature>
<comment type="caution">
    <text evidence="1">The sequence shown here is derived from an EMBL/GenBank/DDBJ whole genome shotgun (WGS) entry which is preliminary data.</text>
</comment>
<evidence type="ECO:0000313" key="1">
    <source>
        <dbReference type="EMBL" id="GFH31666.1"/>
    </source>
</evidence>
<dbReference type="Gene3D" id="3.30.110.20">
    <property type="entry name" value="Alba-like domain"/>
    <property type="match status" value="1"/>
</dbReference>
<name>A0A6A0AG06_HAELA</name>
<reference evidence="1 2" key="1">
    <citation type="submission" date="2020-02" db="EMBL/GenBank/DDBJ databases">
        <title>Draft genome sequence of Haematococcus lacustris strain NIES-144.</title>
        <authorList>
            <person name="Morimoto D."/>
            <person name="Nakagawa S."/>
            <person name="Yoshida T."/>
            <person name="Sawayama S."/>
        </authorList>
    </citation>
    <scope>NUCLEOTIDE SEQUENCE [LARGE SCALE GENOMIC DNA]</scope>
    <source>
        <strain evidence="1 2">NIES-144</strain>
    </source>
</reference>
<protein>
    <submittedName>
        <fullName evidence="1">Uncharacterized protein</fullName>
    </submittedName>
</protein>
<dbReference type="EMBL" id="BLLF01005816">
    <property type="protein sequence ID" value="GFH31666.1"/>
    <property type="molecule type" value="Genomic_DNA"/>
</dbReference>
<proteinExistence type="predicted"/>
<accession>A0A6A0AG06</accession>
<dbReference type="Proteomes" id="UP000485058">
    <property type="component" value="Unassembled WGS sequence"/>
</dbReference>
<sequence length="229" mass="24433">CCTTTEAAGSFSGKGRHHGVWGLQEAHAADSSSSNAHCVIMFGRWLSFAALIHGRPSTNSCMLAANMLVRSVIRGSPAPVYCIGAPSIYKAIRIVCEAGKNFEDKSLAVKPEFRDNEQRGSALVLRVHDEPKSSIAVSEEPETVMQVASRSLAVQIAGAIASRTRDGTRNINLQAAGAQAVGSAVLAVAFARLFLSNDGLTKPIKQEKEGDPETLKVVQFGPELMREQV</sequence>
<dbReference type="PANTHER" id="PTHR35331:SF1">
    <property type="entry name" value="STAGE V SPORULATION PROTEIN S"/>
    <property type="match status" value="1"/>
</dbReference>
<keyword evidence="2" id="KW-1185">Reference proteome</keyword>
<evidence type="ECO:0000313" key="2">
    <source>
        <dbReference type="Proteomes" id="UP000485058"/>
    </source>
</evidence>
<dbReference type="AlphaFoldDB" id="A0A6A0AG06"/>
<dbReference type="GO" id="GO:0003676">
    <property type="term" value="F:nucleic acid binding"/>
    <property type="evidence" value="ECO:0007669"/>
    <property type="project" value="InterPro"/>
</dbReference>
<organism evidence="1 2">
    <name type="scientific">Haematococcus lacustris</name>
    <name type="common">Green alga</name>
    <name type="synonym">Haematococcus pluvialis</name>
    <dbReference type="NCBI Taxonomy" id="44745"/>
    <lineage>
        <taxon>Eukaryota</taxon>
        <taxon>Viridiplantae</taxon>
        <taxon>Chlorophyta</taxon>
        <taxon>core chlorophytes</taxon>
        <taxon>Chlorophyceae</taxon>
        <taxon>CS clade</taxon>
        <taxon>Chlamydomonadales</taxon>
        <taxon>Haematococcaceae</taxon>
        <taxon>Haematococcus</taxon>
    </lineage>
</organism>
<dbReference type="InterPro" id="IPR036882">
    <property type="entry name" value="Alba-like_dom_sf"/>
</dbReference>
<feature type="non-terminal residue" evidence="1">
    <location>
        <position position="1"/>
    </location>
</feature>
<dbReference type="InterPro" id="IPR007347">
    <property type="entry name" value="SpoVS"/>
</dbReference>
<gene>
    <name evidence="1" type="ORF">HaLaN_30749</name>
</gene>